<accession>A0A2W0CCX6</accession>
<dbReference type="Pfam" id="PF13561">
    <property type="entry name" value="adh_short_C2"/>
    <property type="match status" value="1"/>
</dbReference>
<dbReference type="PRINTS" id="PR00080">
    <property type="entry name" value="SDRFAMILY"/>
</dbReference>
<dbReference type="EMBL" id="PRLG01000014">
    <property type="protein sequence ID" value="PYY29874.1"/>
    <property type="molecule type" value="Genomic_DNA"/>
</dbReference>
<dbReference type="InterPro" id="IPR020904">
    <property type="entry name" value="Sc_DH/Rdtase_CS"/>
</dbReference>
<keyword evidence="2 3" id="KW-0560">Oxidoreductase</keyword>
<comment type="similarity">
    <text evidence="1">Belongs to the short-chain dehydrogenases/reductases (SDR) family.</text>
</comment>
<dbReference type="SUPFAM" id="SSF51735">
    <property type="entry name" value="NAD(P)-binding Rossmann-fold domains"/>
    <property type="match status" value="1"/>
</dbReference>
<dbReference type="PANTHER" id="PTHR24321:SF8">
    <property type="entry name" value="ESTRADIOL 17-BETA-DEHYDROGENASE 8-RELATED"/>
    <property type="match status" value="1"/>
</dbReference>
<dbReference type="Gene3D" id="3.40.50.720">
    <property type="entry name" value="NAD(P)-binding Rossmann-like Domain"/>
    <property type="match status" value="1"/>
</dbReference>
<organism evidence="3 4">
    <name type="scientific">Paenibacillus illinoisensis</name>
    <dbReference type="NCBI Taxonomy" id="59845"/>
    <lineage>
        <taxon>Bacteria</taxon>
        <taxon>Bacillati</taxon>
        <taxon>Bacillota</taxon>
        <taxon>Bacilli</taxon>
        <taxon>Bacillales</taxon>
        <taxon>Paenibacillaceae</taxon>
        <taxon>Paenibacillus</taxon>
    </lineage>
</organism>
<dbReference type="PROSITE" id="PS00061">
    <property type="entry name" value="ADH_SHORT"/>
    <property type="match status" value="1"/>
</dbReference>
<evidence type="ECO:0000256" key="1">
    <source>
        <dbReference type="ARBA" id="ARBA00006484"/>
    </source>
</evidence>
<dbReference type="GO" id="GO:0004316">
    <property type="term" value="F:3-oxoacyl-[acyl-carrier-protein] reductase (NADPH) activity"/>
    <property type="evidence" value="ECO:0007669"/>
    <property type="project" value="UniProtKB-EC"/>
</dbReference>
<dbReference type="EC" id="1.1.1.100" evidence="3"/>
<dbReference type="InterPro" id="IPR036291">
    <property type="entry name" value="NAD(P)-bd_dom_sf"/>
</dbReference>
<reference evidence="3 4" key="1">
    <citation type="submission" date="2018-01" db="EMBL/GenBank/DDBJ databases">
        <title>Genome sequence of the PGP bacterium Paenibacillus illinoisensis E3.</title>
        <authorList>
            <person name="Rolli E."/>
            <person name="Marasco R."/>
            <person name="Bessem C."/>
            <person name="Michoud G."/>
            <person name="Gaiarsa S."/>
            <person name="Borin S."/>
            <person name="Daffonchio D."/>
        </authorList>
    </citation>
    <scope>NUCLEOTIDE SEQUENCE [LARGE SCALE GENOMIC DNA]</scope>
    <source>
        <strain evidence="3 4">E3</strain>
    </source>
</reference>
<protein>
    <submittedName>
        <fullName evidence="3">3-oxoacyl-acyl-carrier protein reductase</fullName>
        <ecNumber evidence="3">1.1.1.100</ecNumber>
    </submittedName>
</protein>
<evidence type="ECO:0000313" key="3">
    <source>
        <dbReference type="EMBL" id="PYY29874.1"/>
    </source>
</evidence>
<dbReference type="GO" id="GO:0008206">
    <property type="term" value="P:bile acid metabolic process"/>
    <property type="evidence" value="ECO:0007669"/>
    <property type="project" value="UniProtKB-ARBA"/>
</dbReference>
<dbReference type="PRINTS" id="PR00081">
    <property type="entry name" value="GDHRDH"/>
</dbReference>
<name>A0A2W0CCX6_9BACL</name>
<proteinExistence type="inferred from homology"/>
<dbReference type="AlphaFoldDB" id="A0A2W0CCX6"/>
<comment type="caution">
    <text evidence="3">The sequence shown here is derived from an EMBL/GenBank/DDBJ whole genome shotgun (WGS) entry which is preliminary data.</text>
</comment>
<evidence type="ECO:0000313" key="4">
    <source>
        <dbReference type="Proteomes" id="UP000247459"/>
    </source>
</evidence>
<dbReference type="CDD" id="cd05233">
    <property type="entry name" value="SDR_c"/>
    <property type="match status" value="1"/>
</dbReference>
<dbReference type="PANTHER" id="PTHR24321">
    <property type="entry name" value="DEHYDROGENASES, SHORT CHAIN"/>
    <property type="match status" value="1"/>
</dbReference>
<dbReference type="FunFam" id="3.40.50.720:FF:000084">
    <property type="entry name" value="Short-chain dehydrogenase reductase"/>
    <property type="match status" value="1"/>
</dbReference>
<evidence type="ECO:0000256" key="2">
    <source>
        <dbReference type="ARBA" id="ARBA00023002"/>
    </source>
</evidence>
<dbReference type="InterPro" id="IPR002347">
    <property type="entry name" value="SDR_fam"/>
</dbReference>
<sequence length="341" mass="36745">MSYDENIRIGELLNNAESFAVLEKHLPEFVKEPTFKMATNFTLDQLAALPQVDIPLPTLQILKQELSAIAFEATVQKQEIGAPTGNKEGISLEGKVIVVTGAGSGIGRASAVIMGSRGAKLVLVDFNEQTGEETLALVRENGGEATFVQADVSKESDVQNYIQKAVEAYGKIDVAFNNAGILQKFQRFQDISEKEFTRIMDVNVKGIFLGMKYALQVMDKQGYGHIINTASTTAIRAEHSLAAYTASKHAVAGLTKAAALEYVRKGIRINAICPGGVATTLTAAVPQSLQESGYVPEEFPNMRIGRYAEPEELAQIVAFLASDYSSYMTGSIILADGGITL</sequence>
<dbReference type="NCBIfam" id="NF005559">
    <property type="entry name" value="PRK07231.1"/>
    <property type="match status" value="1"/>
</dbReference>
<dbReference type="Proteomes" id="UP000247459">
    <property type="component" value="Unassembled WGS sequence"/>
</dbReference>
<gene>
    <name evidence="3" type="ORF">PIL02S_01792</name>
</gene>